<feature type="transmembrane region" description="Helical" evidence="12">
    <location>
        <begin position="20"/>
        <end position="44"/>
    </location>
</feature>
<dbReference type="GO" id="GO:0016682">
    <property type="term" value="F:oxidoreductase activity, acting on diphenols and related substances as donors, oxygen as acceptor"/>
    <property type="evidence" value="ECO:0007669"/>
    <property type="project" value="TreeGrafter"/>
</dbReference>
<dbReference type="eggNOG" id="COG1294">
    <property type="taxonomic scope" value="Bacteria"/>
</dbReference>
<feature type="transmembrane region" description="Helical" evidence="12">
    <location>
        <begin position="224"/>
        <end position="244"/>
    </location>
</feature>
<evidence type="ECO:0000256" key="6">
    <source>
        <dbReference type="ARBA" id="ARBA00022692"/>
    </source>
</evidence>
<dbReference type="GO" id="GO:0005886">
    <property type="term" value="C:plasma membrane"/>
    <property type="evidence" value="ECO:0007669"/>
    <property type="project" value="UniProtKB-SubCell"/>
</dbReference>
<sequence length="389" mass="43663">MQANQERAITMTYEFLQHYWWLLIAVLGGLLVFLMFVQGANSMIFQLGKTDIERRLVVNSTGRKWEFTFTTLVTFGGAFFASFPLFYSTSFGSAYWVWVIILFSFIIQAVSYEFQNKAGNLLGVKTFQTCLIINGIVGPLLIGGAVATFFTGSNFIVEKANIANEMPAVISQWANASRGLDVLLNPWVVIFGLAVVFLARILGTLYINNNVNDDAIRSRVRPQLIINTVLFLVFFLTFFVRTLISDGYAVAASGEIVMEPMKYLNNLLDMWYLIVVLLVGVLLLLFGIVRTILQKDYIKGIWPAGIGVVLVVIVLFLIVGYNNTAYYPSTADLQSSLTLQNSCSSQFTLTAMFYASLIIPFVLAYIFYAWRSIDSKEIDSKEISDDHAY</sequence>
<name>A0A133QK06_9BACT</name>
<comment type="subcellular location">
    <subcellularLocation>
        <location evidence="1">Cell membrane</location>
        <topology evidence="1">Multi-pass membrane protein</topology>
    </subcellularLocation>
</comment>
<comment type="caution">
    <text evidence="13">The sequence shown here is derived from an EMBL/GenBank/DDBJ whole genome shotgun (WGS) entry which is preliminary data.</text>
</comment>
<dbReference type="GO" id="GO:0070069">
    <property type="term" value="C:cytochrome complex"/>
    <property type="evidence" value="ECO:0007669"/>
    <property type="project" value="TreeGrafter"/>
</dbReference>
<evidence type="ECO:0000313" key="13">
    <source>
        <dbReference type="EMBL" id="KXA43217.1"/>
    </source>
</evidence>
<organism evidence="13 14">
    <name type="scientific">Prevotella corporis</name>
    <dbReference type="NCBI Taxonomy" id="28128"/>
    <lineage>
        <taxon>Bacteria</taxon>
        <taxon>Pseudomonadati</taxon>
        <taxon>Bacteroidota</taxon>
        <taxon>Bacteroidia</taxon>
        <taxon>Bacteroidales</taxon>
        <taxon>Prevotellaceae</taxon>
        <taxon>Prevotella</taxon>
    </lineage>
</organism>
<keyword evidence="9 12" id="KW-1133">Transmembrane helix</keyword>
<feature type="transmembrane region" description="Helical" evidence="12">
    <location>
        <begin position="270"/>
        <end position="289"/>
    </location>
</feature>
<dbReference type="GO" id="GO:0019646">
    <property type="term" value="P:aerobic electron transport chain"/>
    <property type="evidence" value="ECO:0007669"/>
    <property type="project" value="TreeGrafter"/>
</dbReference>
<dbReference type="STRING" id="28128.HMPREF3226_00462"/>
<accession>A0A133QK06</accession>
<dbReference type="InterPro" id="IPR003317">
    <property type="entry name" value="Cyt-d_oxidase_su2"/>
</dbReference>
<dbReference type="GO" id="GO:0046872">
    <property type="term" value="F:metal ion binding"/>
    <property type="evidence" value="ECO:0007669"/>
    <property type="project" value="UniProtKB-KW"/>
</dbReference>
<keyword evidence="3" id="KW-0813">Transport</keyword>
<dbReference type="PATRIC" id="fig|28128.5.peg.465"/>
<feature type="transmembrane region" description="Helical" evidence="12">
    <location>
        <begin position="184"/>
        <end position="203"/>
    </location>
</feature>
<evidence type="ECO:0000256" key="8">
    <source>
        <dbReference type="ARBA" id="ARBA00022982"/>
    </source>
</evidence>
<feature type="transmembrane region" description="Helical" evidence="12">
    <location>
        <begin position="301"/>
        <end position="321"/>
    </location>
</feature>
<evidence type="ECO:0000256" key="12">
    <source>
        <dbReference type="SAM" id="Phobius"/>
    </source>
</evidence>
<feature type="transmembrane region" description="Helical" evidence="12">
    <location>
        <begin position="65"/>
        <end position="87"/>
    </location>
</feature>
<dbReference type="GO" id="GO:0009055">
    <property type="term" value="F:electron transfer activity"/>
    <property type="evidence" value="ECO:0007669"/>
    <property type="project" value="TreeGrafter"/>
</dbReference>
<protein>
    <submittedName>
        <fullName evidence="13">Cytochrome d ubiquinol oxidase, subunit II</fullName>
    </submittedName>
</protein>
<keyword evidence="14" id="KW-1185">Reference proteome</keyword>
<keyword evidence="4" id="KW-1003">Cell membrane</keyword>
<evidence type="ECO:0000256" key="11">
    <source>
        <dbReference type="ARBA" id="ARBA00023136"/>
    </source>
</evidence>
<proteinExistence type="inferred from homology"/>
<evidence type="ECO:0000256" key="5">
    <source>
        <dbReference type="ARBA" id="ARBA00022617"/>
    </source>
</evidence>
<evidence type="ECO:0000256" key="9">
    <source>
        <dbReference type="ARBA" id="ARBA00022989"/>
    </source>
</evidence>
<dbReference type="Proteomes" id="UP000070533">
    <property type="component" value="Unassembled WGS sequence"/>
</dbReference>
<keyword evidence="8" id="KW-0249">Electron transport</keyword>
<dbReference type="PANTHER" id="PTHR43141:SF5">
    <property type="entry name" value="CYTOCHROME BD-I UBIQUINOL OXIDASE SUBUNIT 2"/>
    <property type="match status" value="1"/>
</dbReference>
<keyword evidence="6 12" id="KW-0812">Transmembrane</keyword>
<dbReference type="PANTHER" id="PTHR43141">
    <property type="entry name" value="CYTOCHROME BD2 SUBUNIT II"/>
    <property type="match status" value="1"/>
</dbReference>
<feature type="transmembrane region" description="Helical" evidence="12">
    <location>
        <begin position="126"/>
        <end position="150"/>
    </location>
</feature>
<dbReference type="AlphaFoldDB" id="A0A133QK06"/>
<keyword evidence="7" id="KW-0479">Metal-binding</keyword>
<evidence type="ECO:0000313" key="14">
    <source>
        <dbReference type="Proteomes" id="UP000070533"/>
    </source>
</evidence>
<feature type="transmembrane region" description="Helical" evidence="12">
    <location>
        <begin position="93"/>
        <end position="114"/>
    </location>
</feature>
<evidence type="ECO:0000256" key="10">
    <source>
        <dbReference type="ARBA" id="ARBA00023004"/>
    </source>
</evidence>
<evidence type="ECO:0000256" key="7">
    <source>
        <dbReference type="ARBA" id="ARBA00022723"/>
    </source>
</evidence>
<evidence type="ECO:0000256" key="1">
    <source>
        <dbReference type="ARBA" id="ARBA00004651"/>
    </source>
</evidence>
<reference evidence="14" key="1">
    <citation type="submission" date="2016-01" db="EMBL/GenBank/DDBJ databases">
        <authorList>
            <person name="Mitreva M."/>
            <person name="Pepin K.H."/>
            <person name="Mihindukulasuriya K.A."/>
            <person name="Fulton R."/>
            <person name="Fronick C."/>
            <person name="O'Laughlin M."/>
            <person name="Miner T."/>
            <person name="Herter B."/>
            <person name="Rosa B.A."/>
            <person name="Cordes M."/>
            <person name="Tomlinson C."/>
            <person name="Wollam A."/>
            <person name="Palsikar V.B."/>
            <person name="Mardis E.R."/>
            <person name="Wilson R.K."/>
        </authorList>
    </citation>
    <scope>NUCLEOTIDE SEQUENCE [LARGE SCALE GENOMIC DNA]</scope>
    <source>
        <strain evidence="14">MJR7716</strain>
    </source>
</reference>
<evidence type="ECO:0000256" key="4">
    <source>
        <dbReference type="ARBA" id="ARBA00022475"/>
    </source>
</evidence>
<keyword evidence="5" id="KW-0349">Heme</keyword>
<keyword evidence="10" id="KW-0408">Iron</keyword>
<gene>
    <name evidence="13" type="ORF">HMPREF3226_00462</name>
</gene>
<feature type="transmembrane region" description="Helical" evidence="12">
    <location>
        <begin position="351"/>
        <end position="370"/>
    </location>
</feature>
<dbReference type="Pfam" id="PF02322">
    <property type="entry name" value="Cyt_bd_oxida_II"/>
    <property type="match status" value="1"/>
</dbReference>
<evidence type="ECO:0000256" key="3">
    <source>
        <dbReference type="ARBA" id="ARBA00022448"/>
    </source>
</evidence>
<comment type="similarity">
    <text evidence="2">Belongs to the cytochrome ubiquinol oxidase subunit 2 family.</text>
</comment>
<evidence type="ECO:0000256" key="2">
    <source>
        <dbReference type="ARBA" id="ARBA00007543"/>
    </source>
</evidence>
<dbReference type="EMBL" id="LRQG01000019">
    <property type="protein sequence ID" value="KXA43217.1"/>
    <property type="molecule type" value="Genomic_DNA"/>
</dbReference>
<keyword evidence="11 12" id="KW-0472">Membrane</keyword>